<keyword evidence="5 9" id="KW-0694">RNA-binding</keyword>
<dbReference type="GO" id="GO:0000387">
    <property type="term" value="P:spliceosomal snRNP assembly"/>
    <property type="evidence" value="ECO:0007669"/>
    <property type="project" value="UniProtKB-UniRule"/>
</dbReference>
<evidence type="ECO:0000256" key="6">
    <source>
        <dbReference type="ARBA" id="ARBA00023187"/>
    </source>
</evidence>
<dbReference type="OrthoDB" id="2146at2759"/>
<evidence type="ECO:0000313" key="11">
    <source>
        <dbReference type="EMBL" id="PIA15823.1"/>
    </source>
</evidence>
<dbReference type="GO" id="GO:0034719">
    <property type="term" value="C:SMN-Sm protein complex"/>
    <property type="evidence" value="ECO:0007669"/>
    <property type="project" value="TreeGrafter"/>
</dbReference>
<organism evidence="11 12">
    <name type="scientific">Coemansia reversa (strain ATCC 12441 / NRRL 1564)</name>
    <dbReference type="NCBI Taxonomy" id="763665"/>
    <lineage>
        <taxon>Eukaryota</taxon>
        <taxon>Fungi</taxon>
        <taxon>Fungi incertae sedis</taxon>
        <taxon>Zoopagomycota</taxon>
        <taxon>Kickxellomycotina</taxon>
        <taxon>Kickxellomycetes</taxon>
        <taxon>Kickxellales</taxon>
        <taxon>Kickxellaceae</taxon>
        <taxon>Coemansia</taxon>
    </lineage>
</organism>
<dbReference type="PANTHER" id="PTHR10553:SF2">
    <property type="entry name" value="SMALL NUCLEAR RIBONUCLEOPROTEIN G"/>
    <property type="match status" value="1"/>
</dbReference>
<evidence type="ECO:0000256" key="5">
    <source>
        <dbReference type="ARBA" id="ARBA00022884"/>
    </source>
</evidence>
<evidence type="ECO:0000256" key="3">
    <source>
        <dbReference type="ARBA" id="ARBA00022664"/>
    </source>
</evidence>
<evidence type="ECO:0000256" key="9">
    <source>
        <dbReference type="RuleBase" id="RU365052"/>
    </source>
</evidence>
<dbReference type="Gene3D" id="2.30.30.100">
    <property type="match status" value="1"/>
</dbReference>
<keyword evidence="4 9" id="KW-0747">Spliceosome</keyword>
<dbReference type="GO" id="GO:0071011">
    <property type="term" value="C:precatalytic spliceosome"/>
    <property type="evidence" value="ECO:0007669"/>
    <property type="project" value="TreeGrafter"/>
</dbReference>
<evidence type="ECO:0000259" key="10">
    <source>
        <dbReference type="PROSITE" id="PS52002"/>
    </source>
</evidence>
<name>A0A2G5B9Z3_COERN</name>
<evidence type="ECO:0000256" key="7">
    <source>
        <dbReference type="ARBA" id="ARBA00023242"/>
    </source>
</evidence>
<dbReference type="GO" id="GO:0005682">
    <property type="term" value="C:U5 snRNP"/>
    <property type="evidence" value="ECO:0007669"/>
    <property type="project" value="TreeGrafter"/>
</dbReference>
<keyword evidence="3 9" id="KW-0507">mRNA processing</keyword>
<dbReference type="GO" id="GO:0005687">
    <property type="term" value="C:U4 snRNP"/>
    <property type="evidence" value="ECO:0007669"/>
    <property type="project" value="TreeGrafter"/>
</dbReference>
<dbReference type="CDD" id="cd01719">
    <property type="entry name" value="Sm_G"/>
    <property type="match status" value="1"/>
</dbReference>
<dbReference type="InterPro" id="IPR034098">
    <property type="entry name" value="Sm_G"/>
</dbReference>
<dbReference type="GO" id="GO:0005686">
    <property type="term" value="C:U2 snRNP"/>
    <property type="evidence" value="ECO:0007669"/>
    <property type="project" value="TreeGrafter"/>
</dbReference>
<keyword evidence="12" id="KW-1185">Reference proteome</keyword>
<comment type="similarity">
    <text evidence="2 9">Belongs to the snRNP Sm proteins family.</text>
</comment>
<comment type="function">
    <text evidence="9">Plays a role in pre-mRNA splicing.</text>
</comment>
<feature type="domain" description="Sm" evidence="10">
    <location>
        <begin position="4"/>
        <end position="76"/>
    </location>
</feature>
<evidence type="ECO:0000256" key="4">
    <source>
        <dbReference type="ARBA" id="ARBA00022728"/>
    </source>
</evidence>
<dbReference type="InterPro" id="IPR001163">
    <property type="entry name" value="Sm_dom_euk/arc"/>
</dbReference>
<reference evidence="11 12" key="1">
    <citation type="journal article" date="2015" name="Genome Biol. Evol.">
        <title>Phylogenomic analyses indicate that early fungi evolved digesting cell walls of algal ancestors of land plants.</title>
        <authorList>
            <person name="Chang Y."/>
            <person name="Wang S."/>
            <person name="Sekimoto S."/>
            <person name="Aerts A.L."/>
            <person name="Choi C."/>
            <person name="Clum A."/>
            <person name="LaButti K.M."/>
            <person name="Lindquist E.A."/>
            <person name="Yee Ngan C."/>
            <person name="Ohm R.A."/>
            <person name="Salamov A.A."/>
            <person name="Grigoriev I.V."/>
            <person name="Spatafora J.W."/>
            <person name="Berbee M.L."/>
        </authorList>
    </citation>
    <scope>NUCLEOTIDE SEQUENCE [LARGE SCALE GENOMIC DNA]</scope>
    <source>
        <strain evidence="11 12">NRRL 1564</strain>
    </source>
</reference>
<dbReference type="GO" id="GO:0005685">
    <property type="term" value="C:U1 snRNP"/>
    <property type="evidence" value="ECO:0007669"/>
    <property type="project" value="TreeGrafter"/>
</dbReference>
<dbReference type="STRING" id="763665.A0A2G5B9Z3"/>
<dbReference type="GO" id="GO:0003723">
    <property type="term" value="F:RNA binding"/>
    <property type="evidence" value="ECO:0007669"/>
    <property type="project" value="UniProtKB-UniRule"/>
</dbReference>
<dbReference type="Pfam" id="PF01423">
    <property type="entry name" value="LSM"/>
    <property type="match status" value="1"/>
</dbReference>
<comment type="subcellular location">
    <subcellularLocation>
        <location evidence="1 9">Nucleus</location>
    </subcellularLocation>
</comment>
<evidence type="ECO:0000256" key="2">
    <source>
        <dbReference type="ARBA" id="ARBA00006850"/>
    </source>
</evidence>
<dbReference type="GO" id="GO:0097526">
    <property type="term" value="C:spliceosomal tri-snRNP complex"/>
    <property type="evidence" value="ECO:0007669"/>
    <property type="project" value="TreeGrafter"/>
</dbReference>
<dbReference type="SUPFAM" id="SSF50182">
    <property type="entry name" value="Sm-like ribonucleoproteins"/>
    <property type="match status" value="1"/>
</dbReference>
<keyword evidence="6 9" id="KW-0508">mRNA splicing</keyword>
<dbReference type="InterPro" id="IPR010920">
    <property type="entry name" value="LSM_dom_sf"/>
</dbReference>
<dbReference type="SMART" id="SM00651">
    <property type="entry name" value="Sm"/>
    <property type="match status" value="1"/>
</dbReference>
<protein>
    <recommendedName>
        <fullName evidence="9">Small nuclear ribonucleoprotein G</fullName>
        <shortName evidence="9">snRNP-G</shortName>
    </recommendedName>
</protein>
<dbReference type="PROSITE" id="PS52002">
    <property type="entry name" value="SM"/>
    <property type="match status" value="1"/>
</dbReference>
<dbReference type="InterPro" id="IPR044641">
    <property type="entry name" value="Lsm7/SmG-like"/>
</dbReference>
<sequence>MGRSTAPELKQYMDKKLLLQLNADRRVIGRLRGYDAFMNLNLEDAHEVISEEQSLPLGQTVVRGNSIIALEALEPIGK</sequence>
<accession>A0A2G5B9Z3</accession>
<gene>
    <name evidence="11" type="ORF">COEREDRAFT_44064</name>
</gene>
<evidence type="ECO:0000313" key="12">
    <source>
        <dbReference type="Proteomes" id="UP000242474"/>
    </source>
</evidence>
<evidence type="ECO:0000256" key="1">
    <source>
        <dbReference type="ARBA" id="ARBA00004123"/>
    </source>
</evidence>
<dbReference type="GO" id="GO:0071013">
    <property type="term" value="C:catalytic step 2 spliceosome"/>
    <property type="evidence" value="ECO:0007669"/>
    <property type="project" value="TreeGrafter"/>
</dbReference>
<dbReference type="PANTHER" id="PTHR10553">
    <property type="entry name" value="SMALL NUCLEAR RIBONUCLEOPROTEIN"/>
    <property type="match status" value="1"/>
</dbReference>
<dbReference type="GO" id="GO:0071004">
    <property type="term" value="C:U2-type prespliceosome"/>
    <property type="evidence" value="ECO:0007669"/>
    <property type="project" value="TreeGrafter"/>
</dbReference>
<proteinExistence type="inferred from homology"/>
<keyword evidence="7 9" id="KW-0539">Nucleus</keyword>
<dbReference type="FunFam" id="2.30.30.100:FF:000023">
    <property type="entry name" value="Small nuclear ribonucleoprotein G"/>
    <property type="match status" value="1"/>
</dbReference>
<evidence type="ECO:0000256" key="8">
    <source>
        <dbReference type="ARBA" id="ARBA00023274"/>
    </source>
</evidence>
<dbReference type="Proteomes" id="UP000242474">
    <property type="component" value="Unassembled WGS sequence"/>
</dbReference>
<keyword evidence="8 9" id="KW-0687">Ribonucleoprotein</keyword>
<dbReference type="AlphaFoldDB" id="A0A2G5B9Z3"/>
<dbReference type="InterPro" id="IPR047575">
    <property type="entry name" value="Sm"/>
</dbReference>
<dbReference type="EMBL" id="KZ303504">
    <property type="protein sequence ID" value="PIA15823.1"/>
    <property type="molecule type" value="Genomic_DNA"/>
</dbReference>